<dbReference type="EMBL" id="BLXT01002992">
    <property type="protein sequence ID" value="GFN99374.1"/>
    <property type="molecule type" value="Genomic_DNA"/>
</dbReference>
<name>A0AAV3ZW27_9GAST</name>
<accession>A0AAV3ZW27</accession>
<evidence type="ECO:0000313" key="1">
    <source>
        <dbReference type="EMBL" id="GFN99374.1"/>
    </source>
</evidence>
<evidence type="ECO:0000313" key="2">
    <source>
        <dbReference type="Proteomes" id="UP000735302"/>
    </source>
</evidence>
<organism evidence="1 2">
    <name type="scientific">Plakobranchus ocellatus</name>
    <dbReference type="NCBI Taxonomy" id="259542"/>
    <lineage>
        <taxon>Eukaryota</taxon>
        <taxon>Metazoa</taxon>
        <taxon>Spiralia</taxon>
        <taxon>Lophotrochozoa</taxon>
        <taxon>Mollusca</taxon>
        <taxon>Gastropoda</taxon>
        <taxon>Heterobranchia</taxon>
        <taxon>Euthyneura</taxon>
        <taxon>Panpulmonata</taxon>
        <taxon>Sacoglossa</taxon>
        <taxon>Placobranchoidea</taxon>
        <taxon>Plakobranchidae</taxon>
        <taxon>Plakobranchus</taxon>
    </lineage>
</organism>
<dbReference type="AlphaFoldDB" id="A0AAV3ZW27"/>
<reference evidence="1 2" key="1">
    <citation type="journal article" date="2021" name="Elife">
        <title>Chloroplast acquisition without the gene transfer in kleptoplastic sea slugs, Plakobranchus ocellatus.</title>
        <authorList>
            <person name="Maeda T."/>
            <person name="Takahashi S."/>
            <person name="Yoshida T."/>
            <person name="Shimamura S."/>
            <person name="Takaki Y."/>
            <person name="Nagai Y."/>
            <person name="Toyoda A."/>
            <person name="Suzuki Y."/>
            <person name="Arimoto A."/>
            <person name="Ishii H."/>
            <person name="Satoh N."/>
            <person name="Nishiyama T."/>
            <person name="Hasebe M."/>
            <person name="Maruyama T."/>
            <person name="Minagawa J."/>
            <person name="Obokata J."/>
            <person name="Shigenobu S."/>
        </authorList>
    </citation>
    <scope>NUCLEOTIDE SEQUENCE [LARGE SCALE GENOMIC DNA]</scope>
</reference>
<comment type="caution">
    <text evidence="1">The sequence shown here is derived from an EMBL/GenBank/DDBJ whole genome shotgun (WGS) entry which is preliminary data.</text>
</comment>
<proteinExistence type="predicted"/>
<keyword evidence="2" id="KW-1185">Reference proteome</keyword>
<dbReference type="Proteomes" id="UP000735302">
    <property type="component" value="Unassembled WGS sequence"/>
</dbReference>
<sequence length="115" mass="13364">MDFTTLEFSCIASPQELISGFQALRQTRTEDSKPRRKGPYRSQGRLAICCATSGLFPVQNMSEHLLVQWGTLGPFHKKCHRLDPRSYKLVMRMESHPKTYFFLRSEIQAHALTYR</sequence>
<protein>
    <submittedName>
        <fullName evidence="1">Uncharacterized protein</fullName>
    </submittedName>
</protein>
<gene>
    <name evidence="1" type="ORF">PoB_002588000</name>
</gene>